<dbReference type="InterPro" id="IPR033738">
    <property type="entry name" value="AsnB_N"/>
</dbReference>
<keyword evidence="7 9" id="KW-0315">Glutamine amidotransferase</keyword>
<dbReference type="CDD" id="cd00712">
    <property type="entry name" value="AsnB"/>
    <property type="match status" value="1"/>
</dbReference>
<dbReference type="AlphaFoldDB" id="A0A1H6A499"/>
<dbReference type="SUPFAM" id="SSF52402">
    <property type="entry name" value="Adenine nucleotide alpha hydrolases-like"/>
    <property type="match status" value="1"/>
</dbReference>
<comment type="catalytic activity">
    <reaction evidence="8">
        <text>L-aspartate + L-glutamine + ATP + H2O = L-asparagine + L-glutamate + AMP + diphosphate + H(+)</text>
        <dbReference type="Rhea" id="RHEA:12228"/>
        <dbReference type="ChEBI" id="CHEBI:15377"/>
        <dbReference type="ChEBI" id="CHEBI:15378"/>
        <dbReference type="ChEBI" id="CHEBI:29985"/>
        <dbReference type="ChEBI" id="CHEBI:29991"/>
        <dbReference type="ChEBI" id="CHEBI:30616"/>
        <dbReference type="ChEBI" id="CHEBI:33019"/>
        <dbReference type="ChEBI" id="CHEBI:58048"/>
        <dbReference type="ChEBI" id="CHEBI:58359"/>
        <dbReference type="ChEBI" id="CHEBI:456215"/>
        <dbReference type="EC" id="6.3.5.4"/>
    </reaction>
</comment>
<dbReference type="GO" id="GO:0005524">
    <property type="term" value="F:ATP binding"/>
    <property type="evidence" value="ECO:0007669"/>
    <property type="project" value="UniProtKB-KW"/>
</dbReference>
<dbReference type="Proteomes" id="UP000199690">
    <property type="component" value="Unassembled WGS sequence"/>
</dbReference>
<dbReference type="PIRSF" id="PIRSF001589">
    <property type="entry name" value="Asn_synthetase_glu-h"/>
    <property type="match status" value="1"/>
</dbReference>
<dbReference type="SUPFAM" id="SSF56235">
    <property type="entry name" value="N-terminal nucleophile aminohydrolases (Ntn hydrolases)"/>
    <property type="match status" value="1"/>
</dbReference>
<dbReference type="InterPro" id="IPR001962">
    <property type="entry name" value="Asn_synthase"/>
</dbReference>
<evidence type="ECO:0000256" key="8">
    <source>
        <dbReference type="ARBA" id="ARBA00048741"/>
    </source>
</evidence>
<evidence type="ECO:0000256" key="9">
    <source>
        <dbReference type="PIRSR" id="PIRSR001589-1"/>
    </source>
</evidence>
<dbReference type="SMR" id="A0A1H6A499"/>
<dbReference type="Proteomes" id="UP000236729">
    <property type="component" value="Unassembled WGS sequence"/>
</dbReference>
<reference evidence="13" key="1">
    <citation type="submission" date="2016-10" db="EMBL/GenBank/DDBJ databases">
        <authorList>
            <person name="de Groot N.N."/>
        </authorList>
    </citation>
    <scope>NUCLEOTIDE SEQUENCE [LARGE SCALE GENOMIC DNA]</scope>
    <source>
        <strain evidence="13">ATCC 20501</strain>
    </source>
</reference>
<evidence type="ECO:0000313" key="15">
    <source>
        <dbReference type="Proteomes" id="UP000199690"/>
    </source>
</evidence>
<keyword evidence="5 10" id="KW-0067">ATP-binding</keyword>
<dbReference type="Gene3D" id="3.60.20.10">
    <property type="entry name" value="Glutamine Phosphoribosylpyrophosphate, subunit 1, domain 1"/>
    <property type="match status" value="1"/>
</dbReference>
<dbReference type="EMBL" id="FNVB01000003">
    <property type="protein sequence ID" value="SEG43261.1"/>
    <property type="molecule type" value="Genomic_DNA"/>
</dbReference>
<feature type="active site" description="For GATase activity" evidence="9">
    <location>
        <position position="2"/>
    </location>
</feature>
<evidence type="ECO:0000256" key="7">
    <source>
        <dbReference type="ARBA" id="ARBA00022962"/>
    </source>
</evidence>
<evidence type="ECO:0000256" key="5">
    <source>
        <dbReference type="ARBA" id="ARBA00022840"/>
    </source>
</evidence>
<evidence type="ECO:0000256" key="10">
    <source>
        <dbReference type="PIRSR" id="PIRSR001589-2"/>
    </source>
</evidence>
<feature type="binding site" evidence="10">
    <location>
        <position position="291"/>
    </location>
    <ligand>
        <name>ATP</name>
        <dbReference type="ChEBI" id="CHEBI:30616"/>
    </ligand>
</feature>
<evidence type="ECO:0000256" key="11">
    <source>
        <dbReference type="PIRSR" id="PIRSR001589-3"/>
    </source>
</evidence>
<evidence type="ECO:0000256" key="2">
    <source>
        <dbReference type="ARBA" id="ARBA00005752"/>
    </source>
</evidence>
<proteinExistence type="inferred from homology"/>
<accession>A0A1I1YHU7</accession>
<dbReference type="PANTHER" id="PTHR43284:SF1">
    <property type="entry name" value="ASPARAGINE SYNTHETASE"/>
    <property type="match status" value="1"/>
</dbReference>
<accession>A0A1H6A499</accession>
<feature type="binding site" evidence="10">
    <location>
        <position position="261"/>
    </location>
    <ligand>
        <name>ATP</name>
        <dbReference type="ChEBI" id="CHEBI:30616"/>
    </ligand>
</feature>
<dbReference type="GO" id="GO:0006529">
    <property type="term" value="P:asparagine biosynthetic process"/>
    <property type="evidence" value="ECO:0007669"/>
    <property type="project" value="UniProtKB-KW"/>
</dbReference>
<keyword evidence="15" id="KW-1185">Reference proteome</keyword>
<name>A0A1H6A499_9PSEU</name>
<comment type="pathway">
    <text evidence="1">Amino-acid biosynthesis; L-asparagine biosynthesis; L-asparagine from L-aspartate (L-Gln route): step 1/1.</text>
</comment>
<feature type="binding site" evidence="10">
    <location>
        <begin position="377"/>
        <end position="378"/>
    </location>
    <ligand>
        <name>ATP</name>
        <dbReference type="ChEBI" id="CHEBI:30616"/>
    </ligand>
</feature>
<dbReference type="PROSITE" id="PS51278">
    <property type="entry name" value="GATASE_TYPE_2"/>
    <property type="match status" value="1"/>
</dbReference>
<dbReference type="GO" id="GO:0004066">
    <property type="term" value="F:asparagine synthase (glutamine-hydrolyzing) activity"/>
    <property type="evidence" value="ECO:0007669"/>
    <property type="project" value="UniProtKB-EC"/>
</dbReference>
<dbReference type="InterPro" id="IPR014729">
    <property type="entry name" value="Rossmann-like_a/b/a_fold"/>
</dbReference>
<gene>
    <name evidence="13" type="ORF">SAMN02982929_02136</name>
    <name evidence="14" type="ORF">SAMN05216506_109200</name>
</gene>
<keyword evidence="6 9" id="KW-0061">Asparagine biosynthesis</keyword>
<dbReference type="InterPro" id="IPR029055">
    <property type="entry name" value="Ntn_hydrolases_N"/>
</dbReference>
<evidence type="ECO:0000313" key="16">
    <source>
        <dbReference type="Proteomes" id="UP000236729"/>
    </source>
</evidence>
<evidence type="ECO:0000256" key="4">
    <source>
        <dbReference type="ARBA" id="ARBA00022741"/>
    </source>
</evidence>
<dbReference type="PANTHER" id="PTHR43284">
    <property type="entry name" value="ASPARAGINE SYNTHETASE (GLUTAMINE-HYDROLYZING)"/>
    <property type="match status" value="1"/>
</dbReference>
<dbReference type="Gene3D" id="3.40.50.620">
    <property type="entry name" value="HUPs"/>
    <property type="match status" value="1"/>
</dbReference>
<feature type="binding site" evidence="10">
    <location>
        <position position="102"/>
    </location>
    <ligand>
        <name>L-glutamine</name>
        <dbReference type="ChEBI" id="CHEBI:58359"/>
    </ligand>
</feature>
<keyword evidence="4 10" id="KW-0547">Nucleotide-binding</keyword>
<keyword evidence="9" id="KW-0028">Amino-acid biosynthesis</keyword>
<dbReference type="NCBIfam" id="TIGR01536">
    <property type="entry name" value="asn_synth_AEB"/>
    <property type="match status" value="1"/>
</dbReference>
<evidence type="ECO:0000259" key="12">
    <source>
        <dbReference type="PROSITE" id="PS51278"/>
    </source>
</evidence>
<evidence type="ECO:0000256" key="6">
    <source>
        <dbReference type="ARBA" id="ARBA00022888"/>
    </source>
</evidence>
<feature type="domain" description="Glutamine amidotransferase type-2" evidence="12">
    <location>
        <begin position="2"/>
        <end position="214"/>
    </location>
</feature>
<evidence type="ECO:0000313" key="13">
    <source>
        <dbReference type="EMBL" id="SEG43261.1"/>
    </source>
</evidence>
<dbReference type="Pfam" id="PF00733">
    <property type="entry name" value="Asn_synthase"/>
    <property type="match status" value="1"/>
</dbReference>
<dbReference type="InterPro" id="IPR051786">
    <property type="entry name" value="ASN_synthetase/amidase"/>
</dbReference>
<feature type="site" description="Important for beta-aspartyl-AMP intermediate formation" evidence="11">
    <location>
        <position position="379"/>
    </location>
</feature>
<dbReference type="EMBL" id="FOME01000009">
    <property type="protein sequence ID" value="SFE19174.1"/>
    <property type="molecule type" value="Genomic_DNA"/>
</dbReference>
<dbReference type="Pfam" id="PF13537">
    <property type="entry name" value="GATase_7"/>
    <property type="match status" value="1"/>
</dbReference>
<dbReference type="CDD" id="cd01991">
    <property type="entry name" value="Asn_synthase_B_C"/>
    <property type="match status" value="1"/>
</dbReference>
<reference evidence="15 16" key="2">
    <citation type="submission" date="2016-10" db="EMBL/GenBank/DDBJ databases">
        <authorList>
            <person name="Varghese N."/>
            <person name="Submissions S."/>
        </authorList>
    </citation>
    <scope>NUCLEOTIDE SEQUENCE [LARGE SCALE GENOMIC DNA]</scope>
    <source>
        <strain evidence="16">ATCC 20501</strain>
        <strain evidence="14 15">CGMCC 4.3529</strain>
    </source>
</reference>
<dbReference type="RefSeq" id="WP_093355755.1">
    <property type="nucleotide sequence ID" value="NZ_FNVB01000003.1"/>
</dbReference>
<dbReference type="GO" id="GO:0005829">
    <property type="term" value="C:cytosol"/>
    <property type="evidence" value="ECO:0007669"/>
    <property type="project" value="TreeGrafter"/>
</dbReference>
<organism evidence="13 16">
    <name type="scientific">Saccharopolyspora kobensis</name>
    <dbReference type="NCBI Taxonomy" id="146035"/>
    <lineage>
        <taxon>Bacteria</taxon>
        <taxon>Bacillati</taxon>
        <taxon>Actinomycetota</taxon>
        <taxon>Actinomycetes</taxon>
        <taxon>Pseudonocardiales</taxon>
        <taxon>Pseudonocardiaceae</taxon>
        <taxon>Saccharopolyspora</taxon>
    </lineage>
</organism>
<dbReference type="InterPro" id="IPR006426">
    <property type="entry name" value="Asn_synth_AEB"/>
</dbReference>
<comment type="similarity">
    <text evidence="2">Belongs to the asparagine synthetase family.</text>
</comment>
<protein>
    <recommendedName>
        <fullName evidence="3">asparagine synthase (glutamine-hydrolyzing)</fullName>
        <ecNumber evidence="3">6.3.5.4</ecNumber>
    </recommendedName>
</protein>
<dbReference type="EC" id="6.3.5.4" evidence="3"/>
<dbReference type="InterPro" id="IPR017932">
    <property type="entry name" value="GATase_2_dom"/>
</dbReference>
<evidence type="ECO:0000313" key="14">
    <source>
        <dbReference type="EMBL" id="SFE19174.1"/>
    </source>
</evidence>
<evidence type="ECO:0000256" key="1">
    <source>
        <dbReference type="ARBA" id="ARBA00005187"/>
    </source>
</evidence>
<sequence>MCGIAGWVSFDADLTHRGDALDAMTGTMSCRGPDSGGTYLRTHVALGHRRLAVIDLPGGTQPMIERTPAGDVALVYSGEVYNFQELRDRLKGLGHAFRTDSDTEVVLRSYLEWGESFVDHLDGMYAFAIWDERDQKLVLVRDRMGIKPLFYHPTPDGVLFGSEPKAILANPLVRKVVDTDGLRELFAQTKTPGWALWKGMHEMLPGTLITVSRNGIQQRTYWRLRAAEHTDGQEDTVARVRELLTGIIDRQLISDVPQCVLLSGGLDSSAITGFAAERLALRGEQVRSFSVDFVGQEENFVPDEMRETPDSPFVRDVVEHVGSSHRDVVLDPAELSDPAVRRAAVAARDIPNGFGDLDNSLYLLFKAIREHSTVALSGESADEVFGGYPWLHREAAAASDTFPWMTVIPPLSLEGRTDHVEPGLRERLDVRTYTADQYATALAEVEHLDGESELDRRMRTTFHLHLTRFVRSLLDRKDRLSMAVGLEVRVPFCNHRLVEYVYNAPWSLKTFDGREKSLLRHAAAHVMPRSVVERVKSPFPSTQNPGYAAILQQQVKELVADPGSEVFALIDRLWAQQAVAQDPARMSVAMRGALERVLDVHTWLELHSPELQLD</sequence>
<evidence type="ECO:0000256" key="3">
    <source>
        <dbReference type="ARBA" id="ARBA00012737"/>
    </source>
</evidence>